<dbReference type="Pfam" id="PF00106">
    <property type="entry name" value="adh_short"/>
    <property type="match status" value="1"/>
</dbReference>
<gene>
    <name evidence="1" type="ORF">DBW98_01575</name>
</gene>
<dbReference type="SUPFAM" id="SSF51735">
    <property type="entry name" value="NAD(P)-binding Rossmann-fold domains"/>
    <property type="match status" value="1"/>
</dbReference>
<dbReference type="PANTHER" id="PTHR44147">
    <property type="entry name" value="DEHYDROGENASE/REDUCTASE SDR FAMILY MEMBER 1"/>
    <property type="match status" value="1"/>
</dbReference>
<protein>
    <submittedName>
        <fullName evidence="1">SDR family NAD(P)-dependent oxidoreductase</fullName>
    </submittedName>
</protein>
<dbReference type="AlphaFoldDB" id="A0A368BQ60"/>
<name>A0A368BQ60_9GAMM</name>
<dbReference type="PANTHER" id="PTHR44147:SF2">
    <property type="entry name" value="DEHYDROGENASE_REDUCTASE SDR FAMILY MEMBER 1"/>
    <property type="match status" value="1"/>
</dbReference>
<comment type="caution">
    <text evidence="1">The sequence shown here is derived from an EMBL/GenBank/DDBJ whole genome shotgun (WGS) entry which is preliminary data.</text>
</comment>
<dbReference type="EMBL" id="QOPC01000005">
    <property type="protein sequence ID" value="RCL39044.1"/>
    <property type="molecule type" value="Genomic_DNA"/>
</dbReference>
<sequence length="293" mass="32128">MTNQNKRVILVTGASRGVGKGIAEGIARRGDTIICAARSQAKGMTVQQFGFEIQSSLDATVEKIEAKGANGISYSIDLNNPKEILELSEYIKKEFGQLDLLIHSACQIHDDLVQPKPYWEKSVDLWSVMDVGLKSNYLLSHALTPLMIESKGKLIVQISSHGAMCYMHGPIYGAQKAGIDKMAFDMAYDLKPHDICSLSLWSGIVKDEKTQKVSEMHGEQYAEFLKGAASQEYAGLVINEIYDDPKIMNLSGKTLLAAEVGNQYGVEDIDGCTPKSDRETLGGPRDFAEAVIY</sequence>
<dbReference type="Gene3D" id="3.40.50.720">
    <property type="entry name" value="NAD(P)-binding Rossmann-like Domain"/>
    <property type="match status" value="1"/>
</dbReference>
<reference evidence="1 2" key="1">
    <citation type="journal article" date="2018" name="Microbiome">
        <title>Fine metagenomic profile of the Mediterranean stratified and mixed water columns revealed by assembly and recruitment.</title>
        <authorList>
            <person name="Haro-Moreno J.M."/>
            <person name="Lopez-Perez M."/>
            <person name="De La Torre J.R."/>
            <person name="Picazo A."/>
            <person name="Camacho A."/>
            <person name="Rodriguez-Valera F."/>
        </authorList>
    </citation>
    <scope>NUCLEOTIDE SEQUENCE [LARGE SCALE GENOMIC DNA]</scope>
    <source>
        <strain evidence="1">MED-G84</strain>
    </source>
</reference>
<proteinExistence type="predicted"/>
<organism evidence="1 2">
    <name type="scientific">SAR86 cluster bacterium</name>
    <dbReference type="NCBI Taxonomy" id="2030880"/>
    <lineage>
        <taxon>Bacteria</taxon>
        <taxon>Pseudomonadati</taxon>
        <taxon>Pseudomonadota</taxon>
        <taxon>Gammaproteobacteria</taxon>
        <taxon>SAR86 cluster</taxon>
    </lineage>
</organism>
<dbReference type="PRINTS" id="PR00081">
    <property type="entry name" value="GDHRDH"/>
</dbReference>
<evidence type="ECO:0000313" key="2">
    <source>
        <dbReference type="Proteomes" id="UP000253032"/>
    </source>
</evidence>
<dbReference type="Proteomes" id="UP000253032">
    <property type="component" value="Unassembled WGS sequence"/>
</dbReference>
<evidence type="ECO:0000313" key="1">
    <source>
        <dbReference type="EMBL" id="RCL39044.1"/>
    </source>
</evidence>
<dbReference type="InterPro" id="IPR002347">
    <property type="entry name" value="SDR_fam"/>
</dbReference>
<accession>A0A368BQ60</accession>
<dbReference type="InterPro" id="IPR036291">
    <property type="entry name" value="NAD(P)-bd_dom_sf"/>
</dbReference>